<reference evidence="1" key="1">
    <citation type="submission" date="2023-10" db="EMBL/GenBank/DDBJ databases">
        <authorList>
            <person name="Chen Y."/>
            <person name="Shah S."/>
            <person name="Dougan E. K."/>
            <person name="Thang M."/>
            <person name="Chan C."/>
        </authorList>
    </citation>
    <scope>NUCLEOTIDE SEQUENCE [LARGE SCALE GENOMIC DNA]</scope>
</reference>
<proteinExistence type="predicted"/>
<sequence>MLTDAVTIHSRRRWAPWKDSKDARLRFALPGQALFEGGAANPAFRCGGGGGGALEPDSFAVRRLVLGRAEASVGLLAALTPSWMAGPAGAAPDGDARPALRITGAKVAVLEADPAVTTLRAALDTSLEGLELDEDVGVTVLYDCWREGVATVELRLMLGGGAAGQAAEAGEATTPAGEEVCLGWRKACAAGWGGLVVHEGAPEGQAVAFEDGAVREDWRATMAAEGTHDTLTRLQLSAPGGVLRLRPPTVTVSDGAVLHAGLVFPELQDLEVAASPVEMSVRHTCLADGAANVTLALERAVLSDERRSVRHTCLADGAANVTLALERAVLSDERRRGQRGGCRLRDHCCHSQRAVASAVVVINLMLDL</sequence>
<protein>
    <recommendedName>
        <fullName evidence="3">Beta-galactosidase</fullName>
    </recommendedName>
</protein>
<organism evidence="1 2">
    <name type="scientific">Prorocentrum cordatum</name>
    <dbReference type="NCBI Taxonomy" id="2364126"/>
    <lineage>
        <taxon>Eukaryota</taxon>
        <taxon>Sar</taxon>
        <taxon>Alveolata</taxon>
        <taxon>Dinophyceae</taxon>
        <taxon>Prorocentrales</taxon>
        <taxon>Prorocentraceae</taxon>
        <taxon>Prorocentrum</taxon>
    </lineage>
</organism>
<accession>A0ABN9UQQ2</accession>
<comment type="caution">
    <text evidence="1">The sequence shown here is derived from an EMBL/GenBank/DDBJ whole genome shotgun (WGS) entry which is preliminary data.</text>
</comment>
<keyword evidence="2" id="KW-1185">Reference proteome</keyword>
<name>A0ABN9UQQ2_9DINO</name>
<dbReference type="Proteomes" id="UP001189429">
    <property type="component" value="Unassembled WGS sequence"/>
</dbReference>
<dbReference type="EMBL" id="CAUYUJ010016068">
    <property type="protein sequence ID" value="CAK0861530.1"/>
    <property type="molecule type" value="Genomic_DNA"/>
</dbReference>
<evidence type="ECO:0000313" key="1">
    <source>
        <dbReference type="EMBL" id="CAK0861530.1"/>
    </source>
</evidence>
<gene>
    <name evidence="1" type="ORF">PCOR1329_LOCUS50169</name>
</gene>
<evidence type="ECO:0008006" key="3">
    <source>
        <dbReference type="Google" id="ProtNLM"/>
    </source>
</evidence>
<evidence type="ECO:0000313" key="2">
    <source>
        <dbReference type="Proteomes" id="UP001189429"/>
    </source>
</evidence>